<evidence type="ECO:0000256" key="2">
    <source>
        <dbReference type="ARBA" id="ARBA00023315"/>
    </source>
</evidence>
<dbReference type="CDD" id="cd07989">
    <property type="entry name" value="LPLAT_AGPAT-like"/>
    <property type="match status" value="1"/>
</dbReference>
<name>A0A2W4WAJ5_9CYAN</name>
<evidence type="ECO:0000256" key="1">
    <source>
        <dbReference type="ARBA" id="ARBA00022679"/>
    </source>
</evidence>
<dbReference type="GO" id="GO:0006654">
    <property type="term" value="P:phosphatidic acid biosynthetic process"/>
    <property type="evidence" value="ECO:0007669"/>
    <property type="project" value="TreeGrafter"/>
</dbReference>
<reference evidence="5" key="1">
    <citation type="submission" date="2018-04" db="EMBL/GenBank/DDBJ databases">
        <authorList>
            <person name="Cornet L."/>
        </authorList>
    </citation>
    <scope>NUCLEOTIDE SEQUENCE [LARGE SCALE GENOMIC DNA]</scope>
</reference>
<keyword evidence="1 4" id="KW-0808">Transferase</keyword>
<dbReference type="InterPro" id="IPR002123">
    <property type="entry name" value="Plipid/glycerol_acylTrfase"/>
</dbReference>
<feature type="domain" description="Phospholipid/glycerol acyltransferase" evidence="3">
    <location>
        <begin position="94"/>
        <end position="246"/>
    </location>
</feature>
<dbReference type="SMART" id="SM00563">
    <property type="entry name" value="PlsC"/>
    <property type="match status" value="1"/>
</dbReference>
<evidence type="ECO:0000313" key="4">
    <source>
        <dbReference type="EMBL" id="PZO40257.1"/>
    </source>
</evidence>
<evidence type="ECO:0000313" key="5">
    <source>
        <dbReference type="Proteomes" id="UP000249081"/>
    </source>
</evidence>
<proteinExistence type="predicted"/>
<accession>A0A2W4WAJ5</accession>
<dbReference type="PANTHER" id="PTHR10434">
    <property type="entry name" value="1-ACYL-SN-GLYCEROL-3-PHOSPHATE ACYLTRANSFERASE"/>
    <property type="match status" value="1"/>
</dbReference>
<organism evidence="4 5">
    <name type="scientific">Shackletoniella antarctica</name>
    <dbReference type="NCBI Taxonomy" id="268115"/>
    <lineage>
        <taxon>Bacteria</taxon>
        <taxon>Bacillati</taxon>
        <taxon>Cyanobacteriota</taxon>
        <taxon>Cyanophyceae</taxon>
        <taxon>Oculatellales</taxon>
        <taxon>Oculatellaceae</taxon>
        <taxon>Shackletoniella</taxon>
    </lineage>
</organism>
<comment type="caution">
    <text evidence="4">The sequence shown here is derived from an EMBL/GenBank/DDBJ whole genome shotgun (WGS) entry which is preliminary data.</text>
</comment>
<dbReference type="SUPFAM" id="SSF69593">
    <property type="entry name" value="Glycerol-3-phosphate (1)-acyltransferase"/>
    <property type="match status" value="1"/>
</dbReference>
<protein>
    <submittedName>
        <fullName evidence="4">1-acyl-sn-glycerol-3-phosphate acyltransferase</fullName>
    </submittedName>
</protein>
<dbReference type="PANTHER" id="PTHR10434:SF11">
    <property type="entry name" value="1-ACYL-SN-GLYCEROL-3-PHOSPHATE ACYLTRANSFERASE"/>
    <property type="match status" value="1"/>
</dbReference>
<dbReference type="Proteomes" id="UP000249081">
    <property type="component" value="Unassembled WGS sequence"/>
</dbReference>
<evidence type="ECO:0000259" key="3">
    <source>
        <dbReference type="SMART" id="SM00563"/>
    </source>
</evidence>
<dbReference type="Pfam" id="PF01553">
    <property type="entry name" value="Acyltransferase"/>
    <property type="match status" value="1"/>
</dbReference>
<sequence length="313" mass="35520">MLDSAQIHQIQPSDPAVGLTPEAIARVHEGVATARQPVVRECVANDLAELSAIAQGTADQRVSGRFRRWMMRRLIKSFFRVRIENPEHIPTGPSVLTANHLSHLDPFLILAFCPPYPYYYILGDARTLYNKSWKRRLIGWAGGVIPLERWWKEEIAVMAAADEGRDDLRPLATEIHDHVPNGSSIHQMRQVDQAIKALLARGDGIMLFPEGRLGEREGHMHSLKRGTVLYAMRSGVPIYPVAIIGTKTLYFRKRLTLRFGPPVQVPHQARPERMAINDALAKLEQAFQDLLPAHYQEPKGPKLFSNWLNHLFW</sequence>
<dbReference type="AlphaFoldDB" id="A0A2W4WAJ5"/>
<gene>
    <name evidence="4" type="ORF">DCF17_12255</name>
</gene>
<reference evidence="4 5" key="2">
    <citation type="submission" date="2018-06" db="EMBL/GenBank/DDBJ databases">
        <title>Metagenomic assembly of (sub)arctic Cyanobacteria and their associated microbiome from non-axenic cultures.</title>
        <authorList>
            <person name="Baurain D."/>
        </authorList>
    </citation>
    <scope>NUCLEOTIDE SEQUENCE [LARGE SCALE GENOMIC DNA]</scope>
    <source>
        <strain evidence="4">ULC041bin1</strain>
    </source>
</reference>
<dbReference type="EMBL" id="QBMN01000077">
    <property type="protein sequence ID" value="PZO40257.1"/>
    <property type="molecule type" value="Genomic_DNA"/>
</dbReference>
<dbReference type="GO" id="GO:0003841">
    <property type="term" value="F:1-acylglycerol-3-phosphate O-acyltransferase activity"/>
    <property type="evidence" value="ECO:0007669"/>
    <property type="project" value="TreeGrafter"/>
</dbReference>
<keyword evidence="2 4" id="KW-0012">Acyltransferase</keyword>